<sequence length="78" mass="8685">MRSEPFQGPDRLLNSPTRPIIAAAANTASESLKRRYGQHMLLASKSARASDHVEAENRSRHPDHVYRNAAPQKAGHQQ</sequence>
<organism evidence="2 3">
    <name type="scientific">Agrobacterium tumefaciens str. B6</name>
    <dbReference type="NCBI Taxonomy" id="1183423"/>
    <lineage>
        <taxon>Bacteria</taxon>
        <taxon>Pseudomonadati</taxon>
        <taxon>Pseudomonadota</taxon>
        <taxon>Alphaproteobacteria</taxon>
        <taxon>Hyphomicrobiales</taxon>
        <taxon>Rhizobiaceae</taxon>
        <taxon>Rhizobium/Agrobacterium group</taxon>
        <taxon>Agrobacterium</taxon>
        <taxon>Agrobacterium tumefaciens complex</taxon>
    </lineage>
</organism>
<reference evidence="2 3" key="1">
    <citation type="submission" date="2016-01" db="EMBL/GenBank/DDBJ databases">
        <authorList>
            <person name="Regsiter A."/>
            <person name="william w."/>
        </authorList>
    </citation>
    <scope>NUCLEOTIDE SEQUENCE [LARGE SCALE GENOMIC DNA]</scope>
    <source>
        <strain evidence="2 3">B6</strain>
    </source>
</reference>
<dbReference type="EMBL" id="FCNL01000040">
    <property type="protein sequence ID" value="CVI24240.1"/>
    <property type="molecule type" value="Genomic_DNA"/>
</dbReference>
<accession>A0A822V595</accession>
<feature type="region of interest" description="Disordered" evidence="1">
    <location>
        <begin position="45"/>
        <end position="78"/>
    </location>
</feature>
<gene>
    <name evidence="2" type="ORF">AGR4A_pAt10025</name>
</gene>
<dbReference type="Proteomes" id="UP000192074">
    <property type="component" value="Unassembled WGS sequence"/>
</dbReference>
<proteinExistence type="predicted"/>
<evidence type="ECO:0000313" key="2">
    <source>
        <dbReference type="EMBL" id="CVI24240.1"/>
    </source>
</evidence>
<dbReference type="AlphaFoldDB" id="A0A822V595"/>
<feature type="compositionally biased region" description="Basic and acidic residues" evidence="1">
    <location>
        <begin position="48"/>
        <end position="66"/>
    </location>
</feature>
<evidence type="ECO:0000313" key="3">
    <source>
        <dbReference type="Proteomes" id="UP000192074"/>
    </source>
</evidence>
<protein>
    <submittedName>
        <fullName evidence="2">Uncharacterized protein</fullName>
    </submittedName>
</protein>
<evidence type="ECO:0000256" key="1">
    <source>
        <dbReference type="SAM" id="MobiDB-lite"/>
    </source>
</evidence>
<comment type="caution">
    <text evidence="2">The sequence shown here is derived from an EMBL/GenBank/DDBJ whole genome shotgun (WGS) entry which is preliminary data.</text>
</comment>
<name>A0A822V595_AGRTU</name>